<comment type="caution">
    <text evidence="2">The sequence shown here is derived from an EMBL/GenBank/DDBJ whole genome shotgun (WGS) entry which is preliminary data.</text>
</comment>
<evidence type="ECO:0000256" key="1">
    <source>
        <dbReference type="SAM" id="MobiDB-lite"/>
    </source>
</evidence>
<protein>
    <submittedName>
        <fullName evidence="2">Uncharacterized protein</fullName>
    </submittedName>
</protein>
<sequence>MSNSVAIYCIPPAVCLAQVVRFPSFITRRVSRKAITQMDPQDGMAEDGMDADVDEDDTSRKMKMGSYKLSWYNTSIKYYPE</sequence>
<dbReference type="EMBL" id="MDYP01000071">
    <property type="protein sequence ID" value="OQD98571.1"/>
    <property type="molecule type" value="Genomic_DNA"/>
</dbReference>
<dbReference type="AlphaFoldDB" id="A0A1V6RBD6"/>
<feature type="compositionally biased region" description="Acidic residues" evidence="1">
    <location>
        <begin position="44"/>
        <end position="57"/>
    </location>
</feature>
<dbReference type="Proteomes" id="UP000191518">
    <property type="component" value="Unassembled WGS sequence"/>
</dbReference>
<feature type="region of interest" description="Disordered" evidence="1">
    <location>
        <begin position="37"/>
        <end position="57"/>
    </location>
</feature>
<accession>A0A1V6RBD6</accession>
<gene>
    <name evidence="2" type="ORF">PENVUL_c071G01584</name>
</gene>
<evidence type="ECO:0000313" key="2">
    <source>
        <dbReference type="EMBL" id="OQD98571.1"/>
    </source>
</evidence>
<keyword evidence="3" id="KW-1185">Reference proteome</keyword>
<organism evidence="2 3">
    <name type="scientific">Penicillium vulpinum</name>
    <dbReference type="NCBI Taxonomy" id="29845"/>
    <lineage>
        <taxon>Eukaryota</taxon>
        <taxon>Fungi</taxon>
        <taxon>Dikarya</taxon>
        <taxon>Ascomycota</taxon>
        <taxon>Pezizomycotina</taxon>
        <taxon>Eurotiomycetes</taxon>
        <taxon>Eurotiomycetidae</taxon>
        <taxon>Eurotiales</taxon>
        <taxon>Aspergillaceae</taxon>
        <taxon>Penicillium</taxon>
    </lineage>
</organism>
<name>A0A1V6RBD6_9EURO</name>
<reference evidence="3" key="1">
    <citation type="journal article" date="2017" name="Nat. Microbiol.">
        <title>Global analysis of biosynthetic gene clusters reveals vast potential of secondary metabolite production in Penicillium species.</title>
        <authorList>
            <person name="Nielsen J.C."/>
            <person name="Grijseels S."/>
            <person name="Prigent S."/>
            <person name="Ji B."/>
            <person name="Dainat J."/>
            <person name="Nielsen K.F."/>
            <person name="Frisvad J.C."/>
            <person name="Workman M."/>
            <person name="Nielsen J."/>
        </authorList>
    </citation>
    <scope>NUCLEOTIDE SEQUENCE [LARGE SCALE GENOMIC DNA]</scope>
    <source>
        <strain evidence="3">IBT 29486</strain>
    </source>
</reference>
<proteinExistence type="predicted"/>
<evidence type="ECO:0000313" key="3">
    <source>
        <dbReference type="Proteomes" id="UP000191518"/>
    </source>
</evidence>